<dbReference type="Pfam" id="PF11734">
    <property type="entry name" value="TilS_C"/>
    <property type="match status" value="1"/>
</dbReference>
<dbReference type="KEGG" id="ccas:EIB73_12600"/>
<keyword evidence="11" id="KW-1185">Reference proteome</keyword>
<evidence type="ECO:0000256" key="7">
    <source>
        <dbReference type="ARBA" id="ARBA00048539"/>
    </source>
</evidence>
<dbReference type="GO" id="GO:0005524">
    <property type="term" value="F:ATP binding"/>
    <property type="evidence" value="ECO:0007669"/>
    <property type="project" value="UniProtKB-KW"/>
</dbReference>
<comment type="similarity">
    <text evidence="8">Belongs to the tRNA(Ile)-lysidine synthase family.</text>
</comment>
<organism evidence="10 11">
    <name type="scientific">Kaistella carnis</name>
    <dbReference type="NCBI Taxonomy" id="1241979"/>
    <lineage>
        <taxon>Bacteria</taxon>
        <taxon>Pseudomonadati</taxon>
        <taxon>Bacteroidota</taxon>
        <taxon>Flavobacteriia</taxon>
        <taxon>Flavobacteriales</taxon>
        <taxon>Weeksellaceae</taxon>
        <taxon>Chryseobacterium group</taxon>
        <taxon>Kaistella</taxon>
    </lineage>
</organism>
<dbReference type="PANTHER" id="PTHR43033">
    <property type="entry name" value="TRNA(ILE)-LYSIDINE SYNTHASE-RELATED"/>
    <property type="match status" value="1"/>
</dbReference>
<accession>A0A3G8Y1Q3</accession>
<dbReference type="SMART" id="SM00977">
    <property type="entry name" value="TilS_C"/>
    <property type="match status" value="1"/>
</dbReference>
<dbReference type="EC" id="6.3.4.19" evidence="8"/>
<name>A0A3G8Y1Q3_9FLAO</name>
<dbReference type="Pfam" id="PF01171">
    <property type="entry name" value="ATP_bind_3"/>
    <property type="match status" value="1"/>
</dbReference>
<evidence type="ECO:0000256" key="4">
    <source>
        <dbReference type="ARBA" id="ARBA00022694"/>
    </source>
</evidence>
<dbReference type="GO" id="GO:0032267">
    <property type="term" value="F:tRNA(Ile)-lysidine synthase activity"/>
    <property type="evidence" value="ECO:0007669"/>
    <property type="project" value="UniProtKB-EC"/>
</dbReference>
<dbReference type="HAMAP" id="MF_01161">
    <property type="entry name" value="tRNA_Ile_lys_synt"/>
    <property type="match status" value="1"/>
</dbReference>
<evidence type="ECO:0000256" key="8">
    <source>
        <dbReference type="HAMAP-Rule" id="MF_01161"/>
    </source>
</evidence>
<dbReference type="PANTHER" id="PTHR43033:SF1">
    <property type="entry name" value="TRNA(ILE)-LYSIDINE SYNTHASE-RELATED"/>
    <property type="match status" value="1"/>
</dbReference>
<comment type="function">
    <text evidence="8">Ligates lysine onto the cytidine present at position 34 of the AUA codon-specific tRNA(Ile) that contains the anticodon CAU, in an ATP-dependent manner. Cytidine is converted to lysidine, thus changing the amino acid specificity of the tRNA from methionine to isoleucine.</text>
</comment>
<feature type="domain" description="Lysidine-tRNA(Ile) synthetase C-terminal" evidence="9">
    <location>
        <begin position="325"/>
        <end position="398"/>
    </location>
</feature>
<dbReference type="NCBIfam" id="TIGR02432">
    <property type="entry name" value="lysidine_TilS_N"/>
    <property type="match status" value="1"/>
</dbReference>
<dbReference type="InterPro" id="IPR012796">
    <property type="entry name" value="Lysidine-tRNA-synth_C"/>
</dbReference>
<keyword evidence="3 8" id="KW-0436">Ligase</keyword>
<dbReference type="InterPro" id="IPR014729">
    <property type="entry name" value="Rossmann-like_a/b/a_fold"/>
</dbReference>
<dbReference type="SUPFAM" id="SSF52402">
    <property type="entry name" value="Adenine nucleotide alpha hydrolases-like"/>
    <property type="match status" value="1"/>
</dbReference>
<reference evidence="11" key="1">
    <citation type="submission" date="2018-11" db="EMBL/GenBank/DDBJ databases">
        <title>Proposal to divide the Flavobacteriaceae and reorganize its genera based on Amino Acid Identity values calculated from whole genome sequences.</title>
        <authorList>
            <person name="Nicholson A.C."/>
            <person name="Gulvik C.A."/>
            <person name="Whitney A.M."/>
            <person name="Humrighouse B.W."/>
            <person name="Bell M."/>
            <person name="Holmes B."/>
            <person name="Steigerwalt A.G."/>
            <person name="Villarma A."/>
            <person name="Sheth M."/>
            <person name="Batra D."/>
            <person name="Pryor J."/>
            <person name="Bernardet J.-F."/>
            <person name="Hugo C."/>
            <person name="Kampfer P."/>
            <person name="Newman J.D."/>
            <person name="McQuiston J.R."/>
        </authorList>
    </citation>
    <scope>NUCLEOTIDE SEQUENCE [LARGE SCALE GENOMIC DNA]</scope>
    <source>
        <strain evidence="11">G0081</strain>
    </source>
</reference>
<comment type="catalytic activity">
    <reaction evidence="7 8">
        <text>cytidine(34) in tRNA(Ile2) + L-lysine + ATP = lysidine(34) in tRNA(Ile2) + AMP + diphosphate + H(+)</text>
        <dbReference type="Rhea" id="RHEA:43744"/>
        <dbReference type="Rhea" id="RHEA-COMP:10625"/>
        <dbReference type="Rhea" id="RHEA-COMP:10670"/>
        <dbReference type="ChEBI" id="CHEBI:15378"/>
        <dbReference type="ChEBI" id="CHEBI:30616"/>
        <dbReference type="ChEBI" id="CHEBI:32551"/>
        <dbReference type="ChEBI" id="CHEBI:33019"/>
        <dbReference type="ChEBI" id="CHEBI:82748"/>
        <dbReference type="ChEBI" id="CHEBI:83665"/>
        <dbReference type="ChEBI" id="CHEBI:456215"/>
        <dbReference type="EC" id="6.3.4.19"/>
    </reaction>
</comment>
<sequence length="400" mass="46875">MVLFELFKDLKVNIQVAHVNYKLRGEASNEDQYLVEKTCAKSNIPLHLYSVTAEDKKPQHSIQEWARNLRYDFFRKIKEEQNIDFIVTAHHLNDQLETFIINLSKASGIKGLSGIPANENNILRPLLCFSKEDIYDFAKENNIEFREDQSNQKNDYLRNKIRNQIVPKLLEVNDNFLENFGKSISYLNQTTNFVKDQIAKIEEKLTSEGEDYSLLKKELFFKQSDFVRFEILRKYGFNDRQEIAKNEKAETGKIFRSNEYQLIIDRESLILQKLSLEKITKNPTEILLNQNFVNEIIIPEAEGKEIAKLGTFSWDIDGDKIHWPLKIRPRKEGDFFYPIGMIGKKKISKFFKDEKIPILAQQKIRLLCDANDEVIGIMPLRQDRRFAATKDSKNKIKVKL</sequence>
<dbReference type="OrthoDB" id="9807403at2"/>
<protein>
    <recommendedName>
        <fullName evidence="8">tRNA(Ile)-lysidine synthase</fullName>
        <ecNumber evidence="8">6.3.4.19</ecNumber>
    </recommendedName>
    <alternativeName>
        <fullName evidence="8">tRNA(Ile)-2-lysyl-cytidine synthase</fullName>
    </alternativeName>
    <alternativeName>
        <fullName evidence="8">tRNA(Ile)-lysidine synthetase</fullName>
    </alternativeName>
</protein>
<dbReference type="InterPro" id="IPR012795">
    <property type="entry name" value="tRNA_Ile_lys_synt_N"/>
</dbReference>
<comment type="caution">
    <text evidence="8">Lacks conserved residue(s) required for the propagation of feature annotation.</text>
</comment>
<evidence type="ECO:0000256" key="1">
    <source>
        <dbReference type="ARBA" id="ARBA00004496"/>
    </source>
</evidence>
<evidence type="ECO:0000256" key="5">
    <source>
        <dbReference type="ARBA" id="ARBA00022741"/>
    </source>
</evidence>
<comment type="subcellular location">
    <subcellularLocation>
        <location evidence="1 8">Cytoplasm</location>
    </subcellularLocation>
</comment>
<gene>
    <name evidence="8 10" type="primary">tilS</name>
    <name evidence="10" type="ORF">EIB73_12600</name>
</gene>
<evidence type="ECO:0000313" key="10">
    <source>
        <dbReference type="EMBL" id="AZI34496.1"/>
    </source>
</evidence>
<evidence type="ECO:0000256" key="2">
    <source>
        <dbReference type="ARBA" id="ARBA00022490"/>
    </source>
</evidence>
<dbReference type="NCBIfam" id="TIGR02433">
    <property type="entry name" value="lysidine_TilS_C"/>
    <property type="match status" value="1"/>
</dbReference>
<dbReference type="EMBL" id="CP034159">
    <property type="protein sequence ID" value="AZI34496.1"/>
    <property type="molecule type" value="Genomic_DNA"/>
</dbReference>
<keyword evidence="4 8" id="KW-0819">tRNA processing</keyword>
<dbReference type="InterPro" id="IPR012094">
    <property type="entry name" value="tRNA_Ile_lys_synt"/>
</dbReference>
<dbReference type="Gene3D" id="3.40.50.620">
    <property type="entry name" value="HUPs"/>
    <property type="match status" value="1"/>
</dbReference>
<dbReference type="Proteomes" id="UP000270185">
    <property type="component" value="Chromosome"/>
</dbReference>
<dbReference type="SUPFAM" id="SSF56037">
    <property type="entry name" value="PheT/TilS domain"/>
    <property type="match status" value="1"/>
</dbReference>
<evidence type="ECO:0000313" key="11">
    <source>
        <dbReference type="Proteomes" id="UP000270185"/>
    </source>
</evidence>
<dbReference type="GO" id="GO:0006400">
    <property type="term" value="P:tRNA modification"/>
    <property type="evidence" value="ECO:0007669"/>
    <property type="project" value="UniProtKB-UniRule"/>
</dbReference>
<evidence type="ECO:0000256" key="3">
    <source>
        <dbReference type="ARBA" id="ARBA00022598"/>
    </source>
</evidence>
<evidence type="ECO:0000259" key="9">
    <source>
        <dbReference type="SMART" id="SM00977"/>
    </source>
</evidence>
<dbReference type="CDD" id="cd01992">
    <property type="entry name" value="TilS_N"/>
    <property type="match status" value="1"/>
</dbReference>
<dbReference type="AlphaFoldDB" id="A0A3G8Y1Q3"/>
<keyword evidence="6" id="KW-0067">ATP-binding</keyword>
<keyword evidence="5" id="KW-0547">Nucleotide-binding</keyword>
<evidence type="ECO:0000256" key="6">
    <source>
        <dbReference type="ARBA" id="ARBA00022840"/>
    </source>
</evidence>
<dbReference type="InterPro" id="IPR011063">
    <property type="entry name" value="TilS/TtcA_N"/>
</dbReference>
<dbReference type="GO" id="GO:0005737">
    <property type="term" value="C:cytoplasm"/>
    <property type="evidence" value="ECO:0007669"/>
    <property type="project" value="UniProtKB-SubCell"/>
</dbReference>
<keyword evidence="2 8" id="KW-0963">Cytoplasm</keyword>
<proteinExistence type="inferred from homology"/>